<comment type="caution">
    <text evidence="1">The sequence shown here is derived from an EMBL/GenBank/DDBJ whole genome shotgun (WGS) entry which is preliminary data.</text>
</comment>
<gene>
    <name evidence="1" type="ORF">MSPICULIGERA_LOCUS19692</name>
</gene>
<organism evidence="1 2">
    <name type="scientific">Mesorhabditis spiculigera</name>
    <dbReference type="NCBI Taxonomy" id="96644"/>
    <lineage>
        <taxon>Eukaryota</taxon>
        <taxon>Metazoa</taxon>
        <taxon>Ecdysozoa</taxon>
        <taxon>Nematoda</taxon>
        <taxon>Chromadorea</taxon>
        <taxon>Rhabditida</taxon>
        <taxon>Rhabditina</taxon>
        <taxon>Rhabditomorpha</taxon>
        <taxon>Rhabditoidea</taxon>
        <taxon>Rhabditidae</taxon>
        <taxon>Mesorhabditinae</taxon>
        <taxon>Mesorhabditis</taxon>
    </lineage>
</organism>
<protein>
    <submittedName>
        <fullName evidence="1">Uncharacterized protein</fullName>
    </submittedName>
</protein>
<evidence type="ECO:0000313" key="1">
    <source>
        <dbReference type="EMBL" id="CAJ0581535.1"/>
    </source>
</evidence>
<dbReference type="Proteomes" id="UP001177023">
    <property type="component" value="Unassembled WGS sequence"/>
</dbReference>
<proteinExistence type="predicted"/>
<sequence>MEYDSPKSWQTAWSVVVAFLEAALDKHRPIGLATRYIQIGMVFEADADLHWEDYLPAHLIRYIASRDGFDDMVTIFQGGEGSDDTGDICFSVVVAQNYAGRMPEPRAVQRRMNGNKMNSWQQKWPAR</sequence>
<dbReference type="AlphaFoldDB" id="A0AA36D615"/>
<dbReference type="EMBL" id="CATQJA010002663">
    <property type="protein sequence ID" value="CAJ0581535.1"/>
    <property type="molecule type" value="Genomic_DNA"/>
</dbReference>
<evidence type="ECO:0000313" key="2">
    <source>
        <dbReference type="Proteomes" id="UP001177023"/>
    </source>
</evidence>
<reference evidence="1" key="1">
    <citation type="submission" date="2023-06" db="EMBL/GenBank/DDBJ databases">
        <authorList>
            <person name="Delattre M."/>
        </authorList>
    </citation>
    <scope>NUCLEOTIDE SEQUENCE</scope>
    <source>
        <strain evidence="1">AF72</strain>
    </source>
</reference>
<keyword evidence="2" id="KW-1185">Reference proteome</keyword>
<name>A0AA36D615_9BILA</name>
<feature type="non-terminal residue" evidence="1">
    <location>
        <position position="127"/>
    </location>
</feature>
<accession>A0AA36D615</accession>